<reference evidence="3 4" key="1">
    <citation type="submission" date="2018-10" db="EMBL/GenBank/DDBJ databases">
        <title>Genome Sequence of Cohnella sp.</title>
        <authorList>
            <person name="Srinivasan S."/>
            <person name="Kim M.K."/>
        </authorList>
    </citation>
    <scope>NUCLEOTIDE SEQUENCE [LARGE SCALE GENOMIC DNA]</scope>
    <source>
        <strain evidence="3 4">18JY8-7</strain>
    </source>
</reference>
<dbReference type="GO" id="GO:0016491">
    <property type="term" value="F:oxidoreductase activity"/>
    <property type="evidence" value="ECO:0007669"/>
    <property type="project" value="UniProtKB-KW"/>
</dbReference>
<accession>A0A3G3K1A3</accession>
<evidence type="ECO:0000313" key="3">
    <source>
        <dbReference type="EMBL" id="AYQ74160.1"/>
    </source>
</evidence>
<name>A0A3G3K1A3_9BACL</name>
<dbReference type="RefSeq" id="WP_123042242.1">
    <property type="nucleotide sequence ID" value="NZ_CP033433.1"/>
</dbReference>
<dbReference type="Pfam" id="PF01266">
    <property type="entry name" value="DAO"/>
    <property type="match status" value="1"/>
</dbReference>
<dbReference type="InterPro" id="IPR036188">
    <property type="entry name" value="FAD/NAD-bd_sf"/>
</dbReference>
<evidence type="ECO:0000256" key="1">
    <source>
        <dbReference type="ARBA" id="ARBA00023002"/>
    </source>
</evidence>
<dbReference type="PANTHER" id="PTHR13847:SF287">
    <property type="entry name" value="FAD-DEPENDENT OXIDOREDUCTASE DOMAIN-CONTAINING PROTEIN 1"/>
    <property type="match status" value="1"/>
</dbReference>
<feature type="domain" description="FAD dependent oxidoreductase" evidence="2">
    <location>
        <begin position="10"/>
        <end position="313"/>
    </location>
</feature>
<dbReference type="Gene3D" id="3.50.50.60">
    <property type="entry name" value="FAD/NAD(P)-binding domain"/>
    <property type="match status" value="1"/>
</dbReference>
<gene>
    <name evidence="3" type="ORF">EAV92_17270</name>
</gene>
<dbReference type="GO" id="GO:0005737">
    <property type="term" value="C:cytoplasm"/>
    <property type="evidence" value="ECO:0007669"/>
    <property type="project" value="TreeGrafter"/>
</dbReference>
<dbReference type="EMBL" id="CP033433">
    <property type="protein sequence ID" value="AYQ74160.1"/>
    <property type="molecule type" value="Genomic_DNA"/>
</dbReference>
<dbReference type="AlphaFoldDB" id="A0A3G3K1A3"/>
<proteinExistence type="predicted"/>
<dbReference type="SUPFAM" id="SSF51905">
    <property type="entry name" value="FAD/NAD(P)-binding domain"/>
    <property type="match status" value="1"/>
</dbReference>
<dbReference type="InterPro" id="IPR006076">
    <property type="entry name" value="FAD-dep_OxRdtase"/>
</dbReference>
<dbReference type="KEGG" id="coh:EAV92_17270"/>
<dbReference type="Proteomes" id="UP000269097">
    <property type="component" value="Chromosome"/>
</dbReference>
<keyword evidence="4" id="KW-1185">Reference proteome</keyword>
<dbReference type="Gene3D" id="3.30.9.10">
    <property type="entry name" value="D-Amino Acid Oxidase, subunit A, domain 2"/>
    <property type="match status" value="1"/>
</dbReference>
<evidence type="ECO:0000313" key="4">
    <source>
        <dbReference type="Proteomes" id="UP000269097"/>
    </source>
</evidence>
<dbReference type="PANTHER" id="PTHR13847">
    <property type="entry name" value="SARCOSINE DEHYDROGENASE-RELATED"/>
    <property type="match status" value="1"/>
</dbReference>
<organism evidence="3 4">
    <name type="scientific">Cohnella candidum</name>
    <dbReference type="NCBI Taxonomy" id="2674991"/>
    <lineage>
        <taxon>Bacteria</taxon>
        <taxon>Bacillati</taxon>
        <taxon>Bacillota</taxon>
        <taxon>Bacilli</taxon>
        <taxon>Bacillales</taxon>
        <taxon>Paenibacillaceae</taxon>
        <taxon>Cohnella</taxon>
    </lineage>
</organism>
<dbReference type="PROSITE" id="PS51257">
    <property type="entry name" value="PROKAR_LIPOPROTEIN"/>
    <property type="match status" value="1"/>
</dbReference>
<sequence>MRTSPERYEAVVIGGGFYGCSIAIKLRETFDKVLLVEKEPDLLSRASLVNQARVHNGYHYPRNLVTAIRSYVNFPRFIEEFKPCIVDDFTKLYGIARMGSKVNAYQFHQMFKGIGAPIERARERYRKFFNPELMEELFEVKEFAFDAVVLKNMMRSKMERAGVTYRTNTEVWKVEKGPHGDVRVLLNDGETLNANCVYNCTYSQINKLMGNSELPLLPFKHEITEMALIEMPEELKNIGITVMDGPFFSTMPYPSENLHSLSHVRYTPHLSWSDYEQLIDGHQYLKTLNPESRYLYMIRDVQRYLPAISQAAYKKSIYEVKTVLLQNENDDGRPILYREYPEFQSFVNIMGGKIDNIYDVLESLDERLAIFREVAVSSEFQ</sequence>
<evidence type="ECO:0000259" key="2">
    <source>
        <dbReference type="Pfam" id="PF01266"/>
    </source>
</evidence>
<protein>
    <submittedName>
        <fullName evidence="3">FAD-binding oxidoreductase</fullName>
    </submittedName>
</protein>
<keyword evidence="1" id="KW-0560">Oxidoreductase</keyword>